<evidence type="ECO:0000313" key="10">
    <source>
        <dbReference type="Proteomes" id="UP001327560"/>
    </source>
</evidence>
<feature type="compositionally biased region" description="Acidic residues" evidence="6">
    <location>
        <begin position="17"/>
        <end position="29"/>
    </location>
</feature>
<sequence>MTWEQRSRRREESDAVKDEEDDDESAGSDEEVRQRRMKWGQGRMGRVGARRTMCRHRQRGRGAKGGAWKGCRRSQGDGGRAGRPSWGARAAVERLEVLLAVANFLYKLVLNDGMKSTILVAYRYLFAASFMVPLAFFWERKKRTKMTWKVLMLSFLSGLFGGTLSQHLYLSCIHLTSATFATAMLNITPAITFILAVIFRLESLAIQTVSTQAKIIGTLVGIGGAMILTFYKGIAFSFGTTHINLLQYLHNAGQDHPQHDSSNHAIGSLFGVLTCVSWSIFLIIQAKMNEEYPFHYSSIALLCVMAATQSTVFALCVEKNVMSWRLRFDIRLLTVFYSGVLASGLVFIVMSWCIMKKGPLFASVFSPLMLVVVAILSSFLLVEKMHLGSVVGAAVIVVGLYIVLWGKGKEEAKMNSSSSIHIIIDASNTETTGLQEREKSISMINGNSEELKPSK</sequence>
<protein>
    <submittedName>
        <fullName evidence="9">WAT1-related protein</fullName>
    </submittedName>
</protein>
<proteinExistence type="inferred from homology"/>
<keyword evidence="10" id="KW-1185">Reference proteome</keyword>
<feature type="domain" description="EamA" evidence="8">
    <location>
        <begin position="266"/>
        <end position="404"/>
    </location>
</feature>
<dbReference type="InterPro" id="IPR000620">
    <property type="entry name" value="EamA_dom"/>
</dbReference>
<organism evidence="9 10">
    <name type="scientific">Canna indica</name>
    <name type="common">Indian-shot</name>
    <dbReference type="NCBI Taxonomy" id="4628"/>
    <lineage>
        <taxon>Eukaryota</taxon>
        <taxon>Viridiplantae</taxon>
        <taxon>Streptophyta</taxon>
        <taxon>Embryophyta</taxon>
        <taxon>Tracheophyta</taxon>
        <taxon>Spermatophyta</taxon>
        <taxon>Magnoliopsida</taxon>
        <taxon>Liliopsida</taxon>
        <taxon>Zingiberales</taxon>
        <taxon>Cannaceae</taxon>
        <taxon>Canna</taxon>
    </lineage>
</organism>
<reference evidence="9 10" key="1">
    <citation type="submission" date="2023-10" db="EMBL/GenBank/DDBJ databases">
        <title>Chromosome-scale genome assembly provides insights into flower coloration mechanisms of Canna indica.</title>
        <authorList>
            <person name="Li C."/>
        </authorList>
    </citation>
    <scope>NUCLEOTIDE SEQUENCE [LARGE SCALE GENOMIC DNA]</scope>
    <source>
        <tissue evidence="9">Flower</tissue>
    </source>
</reference>
<dbReference type="AlphaFoldDB" id="A0AAQ3QM60"/>
<dbReference type="SUPFAM" id="SSF103481">
    <property type="entry name" value="Multidrug resistance efflux transporter EmrE"/>
    <property type="match status" value="2"/>
</dbReference>
<keyword evidence="3 7" id="KW-0812">Transmembrane</keyword>
<feature type="transmembrane region" description="Helical" evidence="7">
    <location>
        <begin position="265"/>
        <end position="284"/>
    </location>
</feature>
<dbReference type="InterPro" id="IPR037185">
    <property type="entry name" value="EmrE-like"/>
</dbReference>
<feature type="transmembrane region" description="Helical" evidence="7">
    <location>
        <begin position="150"/>
        <end position="169"/>
    </location>
</feature>
<feature type="region of interest" description="Disordered" evidence="6">
    <location>
        <begin position="1"/>
        <end position="41"/>
    </location>
</feature>
<feature type="transmembrane region" description="Helical" evidence="7">
    <location>
        <begin position="335"/>
        <end position="353"/>
    </location>
</feature>
<evidence type="ECO:0000256" key="6">
    <source>
        <dbReference type="SAM" id="MobiDB-lite"/>
    </source>
</evidence>
<dbReference type="Pfam" id="PF00892">
    <property type="entry name" value="EamA"/>
    <property type="match status" value="2"/>
</dbReference>
<dbReference type="Proteomes" id="UP001327560">
    <property type="component" value="Chromosome 8"/>
</dbReference>
<evidence type="ECO:0000256" key="1">
    <source>
        <dbReference type="ARBA" id="ARBA00004141"/>
    </source>
</evidence>
<keyword evidence="5 7" id="KW-0472">Membrane</keyword>
<accession>A0AAQ3QM60</accession>
<feature type="transmembrane region" description="Helical" evidence="7">
    <location>
        <begin position="175"/>
        <end position="201"/>
    </location>
</feature>
<evidence type="ECO:0000256" key="2">
    <source>
        <dbReference type="ARBA" id="ARBA00007635"/>
    </source>
</evidence>
<evidence type="ECO:0000256" key="7">
    <source>
        <dbReference type="SAM" id="Phobius"/>
    </source>
</evidence>
<feature type="transmembrane region" description="Helical" evidence="7">
    <location>
        <begin position="360"/>
        <end position="381"/>
    </location>
</feature>
<keyword evidence="4 7" id="KW-1133">Transmembrane helix</keyword>
<dbReference type="InterPro" id="IPR030184">
    <property type="entry name" value="WAT1-related"/>
</dbReference>
<dbReference type="EMBL" id="CP136897">
    <property type="protein sequence ID" value="WOL17736.1"/>
    <property type="molecule type" value="Genomic_DNA"/>
</dbReference>
<evidence type="ECO:0000256" key="5">
    <source>
        <dbReference type="ARBA" id="ARBA00023136"/>
    </source>
</evidence>
<dbReference type="GO" id="GO:0022857">
    <property type="term" value="F:transmembrane transporter activity"/>
    <property type="evidence" value="ECO:0007669"/>
    <property type="project" value="InterPro"/>
</dbReference>
<feature type="domain" description="EamA" evidence="8">
    <location>
        <begin position="100"/>
        <end position="229"/>
    </location>
</feature>
<feature type="transmembrane region" description="Helical" evidence="7">
    <location>
        <begin position="121"/>
        <end position="138"/>
    </location>
</feature>
<dbReference type="PANTHER" id="PTHR31218">
    <property type="entry name" value="WAT1-RELATED PROTEIN"/>
    <property type="match status" value="1"/>
</dbReference>
<comment type="subcellular location">
    <subcellularLocation>
        <location evidence="1">Membrane</location>
        <topology evidence="1">Multi-pass membrane protein</topology>
    </subcellularLocation>
</comment>
<feature type="region of interest" description="Disordered" evidence="6">
    <location>
        <begin position="54"/>
        <end position="85"/>
    </location>
</feature>
<evidence type="ECO:0000256" key="4">
    <source>
        <dbReference type="ARBA" id="ARBA00022989"/>
    </source>
</evidence>
<feature type="transmembrane region" description="Helical" evidence="7">
    <location>
        <begin position="387"/>
        <end position="406"/>
    </location>
</feature>
<evidence type="ECO:0000256" key="3">
    <source>
        <dbReference type="ARBA" id="ARBA00022692"/>
    </source>
</evidence>
<evidence type="ECO:0000313" key="9">
    <source>
        <dbReference type="EMBL" id="WOL17736.1"/>
    </source>
</evidence>
<feature type="transmembrane region" description="Helical" evidence="7">
    <location>
        <begin position="296"/>
        <end position="315"/>
    </location>
</feature>
<feature type="compositionally biased region" description="Basic and acidic residues" evidence="6">
    <location>
        <begin position="1"/>
        <end position="16"/>
    </location>
</feature>
<comment type="similarity">
    <text evidence="2">Belongs to the drug/metabolite transporter (DMT) superfamily. Plant drug/metabolite exporter (P-DME) (TC 2.A.7.4) family.</text>
</comment>
<feature type="transmembrane region" description="Helical" evidence="7">
    <location>
        <begin position="213"/>
        <end position="231"/>
    </location>
</feature>
<name>A0AAQ3QM60_9LILI</name>
<dbReference type="GO" id="GO:0016020">
    <property type="term" value="C:membrane"/>
    <property type="evidence" value="ECO:0007669"/>
    <property type="project" value="UniProtKB-SubCell"/>
</dbReference>
<gene>
    <name evidence="9" type="ORF">Cni_G26529</name>
</gene>
<evidence type="ECO:0000259" key="8">
    <source>
        <dbReference type="Pfam" id="PF00892"/>
    </source>
</evidence>